<dbReference type="AlphaFoldDB" id="A0A437KE01"/>
<evidence type="ECO:0000313" key="1">
    <source>
        <dbReference type="EMBL" id="RVT65295.1"/>
    </source>
</evidence>
<keyword evidence="2" id="KW-1185">Reference proteome</keyword>
<name>A0A437KE01_9BACI</name>
<reference evidence="1 2" key="1">
    <citation type="submission" date="2019-01" db="EMBL/GenBank/DDBJ databases">
        <title>Bacillus sp. M5HDSG1-1, whole genome shotgun sequence.</title>
        <authorList>
            <person name="Tuo L."/>
        </authorList>
    </citation>
    <scope>NUCLEOTIDE SEQUENCE [LARGE SCALE GENOMIC DNA]</scope>
    <source>
        <strain evidence="1 2">M5HDSG1-1</strain>
    </source>
</reference>
<sequence length="225" mass="26813">MNKPKKLNKQFSFNQSSEINSNFLEKIFCPTGIGSLPKINKKEIQKISEELLKVAMLLETDMLGQYMKRKSNEYDLIRLELHLSVLADKVHNLNQSYTPLESDIMKYHYPYQFNHFELYHMKREILSDIIQTIMTIYNVTKEDELSDEDKLYFIQYISQSMVWLIDKGYCEMFTKEMIEDEINEVLSMKALCRIYEDKIISKDFITGNFYRGFAKEKKNENNDIK</sequence>
<protein>
    <submittedName>
        <fullName evidence="1">Uncharacterized protein</fullName>
    </submittedName>
</protein>
<organism evidence="1 2">
    <name type="scientific">Niallia taxi</name>
    <dbReference type="NCBI Taxonomy" id="2499688"/>
    <lineage>
        <taxon>Bacteria</taxon>
        <taxon>Bacillati</taxon>
        <taxon>Bacillota</taxon>
        <taxon>Bacilli</taxon>
        <taxon>Bacillales</taxon>
        <taxon>Bacillaceae</taxon>
        <taxon>Niallia</taxon>
    </lineage>
</organism>
<gene>
    <name evidence="1" type="ORF">EM808_07245</name>
</gene>
<dbReference type="EMBL" id="RZTZ01000002">
    <property type="protein sequence ID" value="RVT65295.1"/>
    <property type="molecule type" value="Genomic_DNA"/>
</dbReference>
<accession>A0A437KE01</accession>
<proteinExistence type="predicted"/>
<evidence type="ECO:0000313" key="2">
    <source>
        <dbReference type="Proteomes" id="UP000288024"/>
    </source>
</evidence>
<dbReference type="Proteomes" id="UP000288024">
    <property type="component" value="Unassembled WGS sequence"/>
</dbReference>
<comment type="caution">
    <text evidence="1">The sequence shown here is derived from an EMBL/GenBank/DDBJ whole genome shotgun (WGS) entry which is preliminary data.</text>
</comment>
<dbReference type="RefSeq" id="WP_127737514.1">
    <property type="nucleotide sequence ID" value="NZ_RZTZ01000002.1"/>
</dbReference>